<dbReference type="InterPro" id="IPR051673">
    <property type="entry name" value="SSDNA_exonuclease_RecJ"/>
</dbReference>
<feature type="domain" description="RecJ OB" evidence="8">
    <location>
        <begin position="455"/>
        <end position="543"/>
    </location>
</feature>
<evidence type="ECO:0000256" key="5">
    <source>
        <dbReference type="ARBA" id="ARBA00022839"/>
    </source>
</evidence>
<dbReference type="SUPFAM" id="SSF64182">
    <property type="entry name" value="DHH phosphoesterases"/>
    <property type="match status" value="1"/>
</dbReference>
<evidence type="ECO:0000259" key="8">
    <source>
        <dbReference type="Pfam" id="PF17768"/>
    </source>
</evidence>
<dbReference type="NCBIfam" id="TIGR00644">
    <property type="entry name" value="recJ"/>
    <property type="match status" value="1"/>
</dbReference>
<dbReference type="Proteomes" id="UP000663929">
    <property type="component" value="Chromosome"/>
</dbReference>
<dbReference type="GO" id="GO:0006310">
    <property type="term" value="P:DNA recombination"/>
    <property type="evidence" value="ECO:0007669"/>
    <property type="project" value="InterPro"/>
</dbReference>
<evidence type="ECO:0000259" key="7">
    <source>
        <dbReference type="Pfam" id="PF02272"/>
    </source>
</evidence>
<dbReference type="Pfam" id="PF17768">
    <property type="entry name" value="RecJ_OB"/>
    <property type="match status" value="1"/>
</dbReference>
<dbReference type="Pfam" id="PF02272">
    <property type="entry name" value="DHHA1"/>
    <property type="match status" value="1"/>
</dbReference>
<feature type="domain" description="DHHA1" evidence="7">
    <location>
        <begin position="352"/>
        <end position="441"/>
    </location>
</feature>
<dbReference type="InterPro" id="IPR001667">
    <property type="entry name" value="DDH_dom"/>
</dbReference>
<keyword evidence="10" id="KW-1185">Reference proteome</keyword>
<evidence type="ECO:0000256" key="4">
    <source>
        <dbReference type="ARBA" id="ARBA00022801"/>
    </source>
</evidence>
<dbReference type="InterPro" id="IPR041122">
    <property type="entry name" value="RecJ_OB"/>
</dbReference>
<protein>
    <recommendedName>
        <fullName evidence="2">Single-stranded-DNA-specific exonuclease RecJ</fullName>
    </recommendedName>
</protein>
<gene>
    <name evidence="9" type="primary">recJ</name>
    <name evidence="9" type="ORF">J3U87_09510</name>
</gene>
<dbReference type="Gene3D" id="3.90.1640.30">
    <property type="match status" value="1"/>
</dbReference>
<reference evidence="9" key="1">
    <citation type="submission" date="2021-03" db="EMBL/GenBank/DDBJ databases">
        <title>Acanthopleuribacteraceae sp. M133.</title>
        <authorList>
            <person name="Wang G."/>
        </authorList>
    </citation>
    <scope>NUCLEOTIDE SEQUENCE</scope>
    <source>
        <strain evidence="9">M133</strain>
    </source>
</reference>
<evidence type="ECO:0000313" key="9">
    <source>
        <dbReference type="EMBL" id="QTD52700.1"/>
    </source>
</evidence>
<dbReference type="GO" id="GO:0003676">
    <property type="term" value="F:nucleic acid binding"/>
    <property type="evidence" value="ECO:0007669"/>
    <property type="project" value="InterPro"/>
</dbReference>
<comment type="similarity">
    <text evidence="1">Belongs to the RecJ family.</text>
</comment>
<dbReference type="GO" id="GO:0006281">
    <property type="term" value="P:DNA repair"/>
    <property type="evidence" value="ECO:0007669"/>
    <property type="project" value="InterPro"/>
</dbReference>
<dbReference type="AlphaFoldDB" id="A0A8A4TT41"/>
<dbReference type="InterPro" id="IPR004610">
    <property type="entry name" value="RecJ"/>
</dbReference>
<evidence type="ECO:0000313" key="10">
    <source>
        <dbReference type="Proteomes" id="UP000663929"/>
    </source>
</evidence>
<evidence type="ECO:0000259" key="6">
    <source>
        <dbReference type="Pfam" id="PF01368"/>
    </source>
</evidence>
<dbReference type="GO" id="GO:0008409">
    <property type="term" value="F:5'-3' exonuclease activity"/>
    <property type="evidence" value="ECO:0007669"/>
    <property type="project" value="InterPro"/>
</dbReference>
<name>A0A8A4TT41_SULCO</name>
<dbReference type="InterPro" id="IPR038763">
    <property type="entry name" value="DHH_sf"/>
</dbReference>
<keyword evidence="5 9" id="KW-0269">Exonuclease</keyword>
<sequence>MGKEWQVLEPDPDQIDQLSKTCKIDPLLAKCLLNRNIPEYQEVEEFLHPCAYEPPDPFLVPDMHKAVARIERALANGERICIYGDYDADGVTAIAILTRALKELGGDVFYYIPDRFFEGVGLHCERLRQLKDEENVSLVITVDTGTRAFEEMDFANEMALDVIITDHHTPDKESPKALAVLNPKAEGSEYPFTELSGAGVAFKLVQALDHRFPGTLLLGDYLKIAAIGTIADMVPLREENRWIVARGLREINREDQGPIRCLLRKLGVRGFANALDISFKVAPRINAPGRLGDPDTAIAFFRCQSSRDINRIVDTMDGMNSVRQMLERDLEAKINLQLRHAYRKCLPPFILVAGRHWHRGILGIMACKILRRYRRPACVLSFDDHEAHGSIRGTSGLNILEPMHHIASLLNSFGGHPEAAGVSLPVTNVPQFRDRMNELLAAQSLASGHQSISYVDAVVDWRDLDKKLFTIISKLEPFGIGNHMPAFMTANLILESEPVRRGPWFHFEASDGQVARKCSFYHPSELSEQFERFDSVDLVYSLTPFRDEYQVQIIEMRPSEG</sequence>
<dbReference type="InterPro" id="IPR003156">
    <property type="entry name" value="DHHA1_dom"/>
</dbReference>
<accession>A0A8A4TT41</accession>
<dbReference type="Gene3D" id="3.10.310.30">
    <property type="match status" value="1"/>
</dbReference>
<dbReference type="EMBL" id="CP071793">
    <property type="protein sequence ID" value="QTD52700.1"/>
    <property type="molecule type" value="Genomic_DNA"/>
</dbReference>
<dbReference type="RefSeq" id="WP_237382804.1">
    <property type="nucleotide sequence ID" value="NZ_CP071793.1"/>
</dbReference>
<dbReference type="PANTHER" id="PTHR30255">
    <property type="entry name" value="SINGLE-STRANDED-DNA-SPECIFIC EXONUCLEASE RECJ"/>
    <property type="match status" value="1"/>
</dbReference>
<organism evidence="9 10">
    <name type="scientific">Sulfidibacter corallicola</name>
    <dbReference type="NCBI Taxonomy" id="2818388"/>
    <lineage>
        <taxon>Bacteria</taxon>
        <taxon>Pseudomonadati</taxon>
        <taxon>Acidobacteriota</taxon>
        <taxon>Holophagae</taxon>
        <taxon>Acanthopleuribacterales</taxon>
        <taxon>Acanthopleuribacteraceae</taxon>
        <taxon>Sulfidibacter</taxon>
    </lineage>
</organism>
<evidence type="ECO:0000256" key="3">
    <source>
        <dbReference type="ARBA" id="ARBA00022722"/>
    </source>
</evidence>
<proteinExistence type="inferred from homology"/>
<dbReference type="PANTHER" id="PTHR30255:SF2">
    <property type="entry name" value="SINGLE-STRANDED-DNA-SPECIFIC EXONUCLEASE RECJ"/>
    <property type="match status" value="1"/>
</dbReference>
<evidence type="ECO:0000256" key="1">
    <source>
        <dbReference type="ARBA" id="ARBA00005915"/>
    </source>
</evidence>
<dbReference type="Pfam" id="PF01368">
    <property type="entry name" value="DHH"/>
    <property type="match status" value="1"/>
</dbReference>
<dbReference type="KEGG" id="scor:J3U87_09510"/>
<feature type="domain" description="DDH" evidence="6">
    <location>
        <begin position="79"/>
        <end position="229"/>
    </location>
</feature>
<keyword evidence="4" id="KW-0378">Hydrolase</keyword>
<keyword evidence="3" id="KW-0540">Nuclease</keyword>
<evidence type="ECO:0000256" key="2">
    <source>
        <dbReference type="ARBA" id="ARBA00019841"/>
    </source>
</evidence>